<dbReference type="EMBL" id="FNUY01000007">
    <property type="protein sequence ID" value="SEG57008.1"/>
    <property type="molecule type" value="Genomic_DNA"/>
</dbReference>
<dbReference type="GO" id="GO:0006508">
    <property type="term" value="P:proteolysis"/>
    <property type="evidence" value="ECO:0007669"/>
    <property type="project" value="UniProtKB-KW"/>
</dbReference>
<protein>
    <submittedName>
        <fullName evidence="1">Predicted Zn-dependent protease, minimal metalloprotease (MMP)-like domain</fullName>
    </submittedName>
</protein>
<keyword evidence="2" id="KW-1185">Reference proteome</keyword>
<dbReference type="RefSeq" id="WP_103873635.1">
    <property type="nucleotide sequence ID" value="NZ_FNUY01000007.1"/>
</dbReference>
<proteinExistence type="predicted"/>
<dbReference type="GO" id="GO:0008237">
    <property type="term" value="F:metallopeptidase activity"/>
    <property type="evidence" value="ECO:0007669"/>
    <property type="project" value="UniProtKB-KW"/>
</dbReference>
<name>A0A1H6B875_9HYPH</name>
<dbReference type="AlphaFoldDB" id="A0A1H6B875"/>
<reference evidence="1 2" key="1">
    <citation type="submission" date="2016-10" db="EMBL/GenBank/DDBJ databases">
        <authorList>
            <person name="de Groot N.N."/>
        </authorList>
    </citation>
    <scope>NUCLEOTIDE SEQUENCE [LARGE SCALE GENOMIC DNA]</scope>
    <source>
        <strain evidence="1 2">DSM 26656</strain>
    </source>
</reference>
<dbReference type="Pfam" id="PF06262">
    <property type="entry name" value="Zincin_1"/>
    <property type="match status" value="1"/>
</dbReference>
<keyword evidence="1" id="KW-0378">Hydrolase</keyword>
<evidence type="ECO:0000313" key="2">
    <source>
        <dbReference type="Proteomes" id="UP000236743"/>
    </source>
</evidence>
<keyword evidence="1" id="KW-0482">Metalloprotease</keyword>
<dbReference type="InterPro" id="IPR010428">
    <property type="entry name" value="Zincin_1"/>
</dbReference>
<organism evidence="1 2">
    <name type="scientific">Bosea lathyri</name>
    <dbReference type="NCBI Taxonomy" id="1036778"/>
    <lineage>
        <taxon>Bacteria</taxon>
        <taxon>Pseudomonadati</taxon>
        <taxon>Pseudomonadota</taxon>
        <taxon>Alphaproteobacteria</taxon>
        <taxon>Hyphomicrobiales</taxon>
        <taxon>Boseaceae</taxon>
        <taxon>Bosea</taxon>
    </lineage>
</organism>
<dbReference type="InterPro" id="IPR038555">
    <property type="entry name" value="Zincin_1_sf"/>
</dbReference>
<dbReference type="Gene3D" id="3.30.2010.20">
    <property type="match status" value="1"/>
</dbReference>
<gene>
    <name evidence="1" type="ORF">SAMN04488115_1075</name>
</gene>
<accession>A0A1H6B875</accession>
<sequence length="167" mass="17901">MGSVPSIKASAIKASASTSSASASAHAEASSSFSWDGAKAPSVAEFELLAQEAFDGLPEEFRALCSDVIFNVTEFPEDDVLKELGAESPFDILGLFTGIGLPQQGYAPQTGQMPNTIHLYRRPILDYWAENDESLGAIVTHVLVHEIGHHFGFSDEDMEAIEAAAER</sequence>
<dbReference type="OrthoDB" id="9806895at2"/>
<dbReference type="CDD" id="cd12952">
    <property type="entry name" value="MMP_ACEL2062"/>
    <property type="match status" value="1"/>
</dbReference>
<evidence type="ECO:0000313" key="1">
    <source>
        <dbReference type="EMBL" id="SEG57008.1"/>
    </source>
</evidence>
<dbReference type="SUPFAM" id="SSF55486">
    <property type="entry name" value="Metalloproteases ('zincins'), catalytic domain"/>
    <property type="match status" value="1"/>
</dbReference>
<dbReference type="Proteomes" id="UP000236743">
    <property type="component" value="Unassembled WGS sequence"/>
</dbReference>
<keyword evidence="1" id="KW-0645">Protease</keyword>